<dbReference type="AlphaFoldDB" id="A0A1Y6BEN2"/>
<reference evidence="1 2" key="1">
    <citation type="submission" date="2017-04" db="EMBL/GenBank/DDBJ databases">
        <authorList>
            <person name="Afonso C.L."/>
            <person name="Miller P.J."/>
            <person name="Scott M.A."/>
            <person name="Spackman E."/>
            <person name="Goraichik I."/>
            <person name="Dimitrov K.M."/>
            <person name="Suarez D.L."/>
            <person name="Swayne D.E."/>
        </authorList>
    </citation>
    <scope>NUCLEOTIDE SEQUENCE [LARGE SCALE GENOMIC DNA]</scope>
    <source>
        <strain evidence="1 2">USBA 355</strain>
    </source>
</reference>
<dbReference type="STRING" id="560819.SAMN05428998_10459"/>
<evidence type="ECO:0000313" key="2">
    <source>
        <dbReference type="Proteomes" id="UP000192917"/>
    </source>
</evidence>
<dbReference type="EMBL" id="FWZX01000004">
    <property type="protein sequence ID" value="SMF07390.1"/>
    <property type="molecule type" value="Genomic_DNA"/>
</dbReference>
<gene>
    <name evidence="1" type="ORF">SAMN05428998_10459</name>
</gene>
<organism evidence="1 2">
    <name type="scientific">Tistlia consotensis USBA 355</name>
    <dbReference type="NCBI Taxonomy" id="560819"/>
    <lineage>
        <taxon>Bacteria</taxon>
        <taxon>Pseudomonadati</taxon>
        <taxon>Pseudomonadota</taxon>
        <taxon>Alphaproteobacteria</taxon>
        <taxon>Rhodospirillales</taxon>
        <taxon>Rhodovibrionaceae</taxon>
        <taxon>Tistlia</taxon>
    </lineage>
</organism>
<dbReference type="Proteomes" id="UP000192917">
    <property type="component" value="Unassembled WGS sequence"/>
</dbReference>
<name>A0A1Y6BEN2_9PROT</name>
<dbReference type="RefSeq" id="WP_085121769.1">
    <property type="nucleotide sequence ID" value="NZ_FWZX01000004.1"/>
</dbReference>
<proteinExistence type="predicted"/>
<keyword evidence="2" id="KW-1185">Reference proteome</keyword>
<accession>A0A1Y6BEN2</accession>
<protein>
    <submittedName>
        <fullName evidence="1">Uncharacterized protein</fullName>
    </submittedName>
</protein>
<evidence type="ECO:0000313" key="1">
    <source>
        <dbReference type="EMBL" id="SMF07390.1"/>
    </source>
</evidence>
<sequence length="145" mass="15918">MIRLSILLVAIGVAALVVAQIESRPPPPRFQVADLVGSWTMGGADKCGSGEAPTLEVAADGRAKVTTEAYKAAGRLLGTEGMWRSPFRDRTFTQVPLLDEQGTRWVFIFGSDSDLRVLEGVFDYWQASDGRFMVLPRLPPLYRCS</sequence>